<evidence type="ECO:0000313" key="2">
    <source>
        <dbReference type="Proteomes" id="UP001595075"/>
    </source>
</evidence>
<comment type="caution">
    <text evidence="1">The sequence shown here is derived from an EMBL/GenBank/DDBJ whole genome shotgun (WGS) entry which is preliminary data.</text>
</comment>
<proteinExistence type="predicted"/>
<dbReference type="InterPro" id="IPR011009">
    <property type="entry name" value="Kinase-like_dom_sf"/>
</dbReference>
<dbReference type="SUPFAM" id="SSF56112">
    <property type="entry name" value="Protein kinase-like (PK-like)"/>
    <property type="match status" value="1"/>
</dbReference>
<accession>A0ABR4CEX6</accession>
<dbReference type="PANTHER" id="PTHR21310:SF37">
    <property type="entry name" value="AMINOGLYCOSIDE PHOSPHOTRANSFERASE DOMAIN-CONTAINING PROTEIN"/>
    <property type="match status" value="1"/>
</dbReference>
<gene>
    <name evidence="1" type="ORF">VTL71DRAFT_14845</name>
</gene>
<dbReference type="InterPro" id="IPR051678">
    <property type="entry name" value="AGP_Transferase"/>
</dbReference>
<dbReference type="EMBL" id="JAZHXI010000008">
    <property type="protein sequence ID" value="KAL2068508.1"/>
    <property type="molecule type" value="Genomic_DNA"/>
</dbReference>
<sequence length="509" mass="59086">MADTLPLLDRRITLEQAQCADDNILHQIGYPQQKREFFNHLWAHKSEIEAIVCFHLGVKECRVRDIETWLSGSYNVCIGISINPPSKVRSLFVRIPLPYKLGEENSPGNVEEKLRCEVASYIWLQERCPDVIIPCLFGFGFPNGQTFTAPERTSLLTRSMWSIKRTLLWWLGFPVPCRYINRRRKDVLGTGYIIISRVTQGRMLSDTFEEFRHDKRRRTNLFHSLAQINLSLNKYPLASIGCFSFSDRGFITLTNRPLTLQLQTLENEGIPTGISRSSTYTAVEPYFLDLLNCHDNRILHQPNAIHDVDDGQQQMAALTMMRAVLHHFSPRDSRSGPFVFTLTDLHQSNIFVDDDWNITSLIDLEWACSLSLQLQCPPYWLSGRGIDQMEPGEHLDEFQELVLEYIDIFEQEEKAVVGKPLQQAPMMRRCWETGTFWYFQAINSPKGLYRVFNEHIQRKFYPPHCDMQIFDELVSPYWCVGTAAVIGKKLEEEKEYKDKIEKFSEQILG</sequence>
<dbReference type="Proteomes" id="UP001595075">
    <property type="component" value="Unassembled WGS sequence"/>
</dbReference>
<name>A0ABR4CEX6_9HELO</name>
<evidence type="ECO:0000313" key="1">
    <source>
        <dbReference type="EMBL" id="KAL2068508.1"/>
    </source>
</evidence>
<reference evidence="1 2" key="1">
    <citation type="journal article" date="2024" name="Commun. Biol.">
        <title>Comparative genomic analysis of thermophilic fungi reveals convergent evolutionary adaptations and gene losses.</title>
        <authorList>
            <person name="Steindorff A.S."/>
            <person name="Aguilar-Pontes M.V."/>
            <person name="Robinson A.J."/>
            <person name="Andreopoulos B."/>
            <person name="LaButti K."/>
            <person name="Kuo A."/>
            <person name="Mondo S."/>
            <person name="Riley R."/>
            <person name="Otillar R."/>
            <person name="Haridas S."/>
            <person name="Lipzen A."/>
            <person name="Grimwood J."/>
            <person name="Schmutz J."/>
            <person name="Clum A."/>
            <person name="Reid I.D."/>
            <person name="Moisan M.C."/>
            <person name="Butler G."/>
            <person name="Nguyen T.T.M."/>
            <person name="Dewar K."/>
            <person name="Conant G."/>
            <person name="Drula E."/>
            <person name="Henrissat B."/>
            <person name="Hansel C."/>
            <person name="Singer S."/>
            <person name="Hutchinson M.I."/>
            <person name="de Vries R.P."/>
            <person name="Natvig D.O."/>
            <person name="Powell A.J."/>
            <person name="Tsang A."/>
            <person name="Grigoriev I.V."/>
        </authorList>
    </citation>
    <scope>NUCLEOTIDE SEQUENCE [LARGE SCALE GENOMIC DNA]</scope>
    <source>
        <strain evidence="1 2">CBS 494.80</strain>
    </source>
</reference>
<organism evidence="1 2">
    <name type="scientific">Oculimacula yallundae</name>
    <dbReference type="NCBI Taxonomy" id="86028"/>
    <lineage>
        <taxon>Eukaryota</taxon>
        <taxon>Fungi</taxon>
        <taxon>Dikarya</taxon>
        <taxon>Ascomycota</taxon>
        <taxon>Pezizomycotina</taxon>
        <taxon>Leotiomycetes</taxon>
        <taxon>Helotiales</taxon>
        <taxon>Ploettnerulaceae</taxon>
        <taxon>Oculimacula</taxon>
    </lineage>
</organism>
<evidence type="ECO:0008006" key="3">
    <source>
        <dbReference type="Google" id="ProtNLM"/>
    </source>
</evidence>
<protein>
    <recommendedName>
        <fullName evidence="3">Aminoglycoside phosphotransferase domain-containing protein</fullName>
    </recommendedName>
</protein>
<keyword evidence="2" id="KW-1185">Reference proteome</keyword>
<dbReference type="PANTHER" id="PTHR21310">
    <property type="entry name" value="AMINOGLYCOSIDE PHOSPHOTRANSFERASE-RELATED-RELATED"/>
    <property type="match status" value="1"/>
</dbReference>